<dbReference type="AlphaFoldDB" id="A0A812UHT8"/>
<dbReference type="Proteomes" id="UP000601435">
    <property type="component" value="Unassembled WGS sequence"/>
</dbReference>
<organism evidence="1 2">
    <name type="scientific">Symbiodinium necroappetens</name>
    <dbReference type="NCBI Taxonomy" id="1628268"/>
    <lineage>
        <taxon>Eukaryota</taxon>
        <taxon>Sar</taxon>
        <taxon>Alveolata</taxon>
        <taxon>Dinophyceae</taxon>
        <taxon>Suessiales</taxon>
        <taxon>Symbiodiniaceae</taxon>
        <taxon>Symbiodinium</taxon>
    </lineage>
</organism>
<protein>
    <submittedName>
        <fullName evidence="1">Uncharacterized protein</fullName>
    </submittedName>
</protein>
<dbReference type="EMBL" id="CAJNJA010026810">
    <property type="protein sequence ID" value="CAE7565989.1"/>
    <property type="molecule type" value="Genomic_DNA"/>
</dbReference>
<feature type="non-terminal residue" evidence="1">
    <location>
        <position position="1"/>
    </location>
</feature>
<proteinExistence type="predicted"/>
<keyword evidence="2" id="KW-1185">Reference proteome</keyword>
<accession>A0A812UHT8</accession>
<evidence type="ECO:0000313" key="2">
    <source>
        <dbReference type="Proteomes" id="UP000601435"/>
    </source>
</evidence>
<gene>
    <name evidence="1" type="ORF">SNEC2469_LOCUS16462</name>
</gene>
<comment type="caution">
    <text evidence="1">The sequence shown here is derived from an EMBL/GenBank/DDBJ whole genome shotgun (WGS) entry which is preliminary data.</text>
</comment>
<sequence>PAAKAPDHEAGGCHCGKCSCPLRRTPAAVGKDAEGWSARHGVIRHRAGSAGEATAKEAKGRQ</sequence>
<reference evidence="1" key="1">
    <citation type="submission" date="2021-02" db="EMBL/GenBank/DDBJ databases">
        <authorList>
            <person name="Dougan E. K."/>
            <person name="Rhodes N."/>
            <person name="Thang M."/>
            <person name="Chan C."/>
        </authorList>
    </citation>
    <scope>NUCLEOTIDE SEQUENCE</scope>
</reference>
<evidence type="ECO:0000313" key="1">
    <source>
        <dbReference type="EMBL" id="CAE7565989.1"/>
    </source>
</evidence>
<name>A0A812UHT8_9DINO</name>